<dbReference type="PANTHER" id="PTHR46202:SF1">
    <property type="entry name" value="DNA EXCISION REPAIR PROTEIN ERCC-8"/>
    <property type="match status" value="1"/>
</dbReference>
<evidence type="ECO:0000256" key="3">
    <source>
        <dbReference type="ARBA" id="ARBA00022763"/>
    </source>
</evidence>
<dbReference type="Proteomes" id="UP001363622">
    <property type="component" value="Unassembled WGS sequence"/>
</dbReference>
<dbReference type="InterPro" id="IPR001680">
    <property type="entry name" value="WD40_rpt"/>
</dbReference>
<comment type="caution">
    <text evidence="6">The sequence shown here is derived from an EMBL/GenBank/DDBJ whole genome shotgun (WGS) entry which is preliminary data.</text>
</comment>
<evidence type="ECO:0000256" key="5">
    <source>
        <dbReference type="PROSITE-ProRule" id="PRU00221"/>
    </source>
</evidence>
<keyword evidence="1 5" id="KW-0853">WD repeat</keyword>
<evidence type="ECO:0000313" key="7">
    <source>
        <dbReference type="Proteomes" id="UP001363622"/>
    </source>
</evidence>
<keyword evidence="2" id="KW-0677">Repeat</keyword>
<evidence type="ECO:0000256" key="2">
    <source>
        <dbReference type="ARBA" id="ARBA00022737"/>
    </source>
</evidence>
<keyword evidence="7" id="KW-1185">Reference proteome</keyword>
<dbReference type="InterPro" id="IPR036322">
    <property type="entry name" value="WD40_repeat_dom_sf"/>
</dbReference>
<dbReference type="InterPro" id="IPR020472">
    <property type="entry name" value="WD40_PAC1"/>
</dbReference>
<dbReference type="Gene3D" id="2.130.10.10">
    <property type="entry name" value="YVTN repeat-like/Quinoprotein amine dehydrogenase"/>
    <property type="match status" value="1"/>
</dbReference>
<feature type="repeat" description="WD" evidence="5">
    <location>
        <begin position="259"/>
        <end position="300"/>
    </location>
</feature>
<dbReference type="PROSITE" id="PS50294">
    <property type="entry name" value="WD_REPEATS_REGION"/>
    <property type="match status" value="3"/>
</dbReference>
<dbReference type="SMART" id="SM00320">
    <property type="entry name" value="WD40"/>
    <property type="match status" value="5"/>
</dbReference>
<dbReference type="SUPFAM" id="SSF50978">
    <property type="entry name" value="WD40 repeat-like"/>
    <property type="match status" value="1"/>
</dbReference>
<sequence>MNSLLLQRELGDLAPQAFQRLETTRLLHSLESTNIKFDGTSHASDAETDIVAHSAGVNSIAIDGHAGKYLVSGGADSSVSLWNLVDRQESDSTVLVPSDTMRKTSKAHRLGITHVSWHNSEPGAVLASSYDHTLKIYHTEPLQPVTTIELDQVVYSHSMSPIEHQRLVAVASHQQMVRLADLRTGFAIHGLPGHTGSVLSTAWSPKQEHILASSGTDGSIRLWDIRRASGCLGVLDMDDSLGILGEDGLGSGVRHRHVGRAHSEAANGVVWSEDGRHLVSTGHDEKVRIWDVITGANTLVNFGPTIKNQSASQVLPLISPDILTAPGKQLLFYPSEKEILIFQMFDGKLLRRLKTPHVSTGTVGGSSRGRNLQNKTKSLAWRPQEVEMYSAHSDGTIRVWASRTIEDELIEEEEREEAEHEEAIRKRKRDALEEIYQDFTSKRHMTYVE</sequence>
<name>A0ABR1L033_9PEZI</name>
<evidence type="ECO:0000313" key="6">
    <source>
        <dbReference type="EMBL" id="KAK7522202.1"/>
    </source>
</evidence>
<gene>
    <name evidence="6" type="ORF">IWZ03DRAFT_112056</name>
</gene>
<proteinExistence type="predicted"/>
<dbReference type="InterPro" id="IPR042238">
    <property type="entry name" value="Rad28/ERCC8/Ckn1/ATCSA-1"/>
</dbReference>
<keyword evidence="4" id="KW-0234">DNA repair</keyword>
<dbReference type="Pfam" id="PF00400">
    <property type="entry name" value="WD40"/>
    <property type="match status" value="4"/>
</dbReference>
<dbReference type="PROSITE" id="PS00678">
    <property type="entry name" value="WD_REPEATS_1"/>
    <property type="match status" value="3"/>
</dbReference>
<feature type="repeat" description="WD" evidence="5">
    <location>
        <begin position="50"/>
        <end position="92"/>
    </location>
</feature>
<dbReference type="PANTHER" id="PTHR46202">
    <property type="entry name" value="DNA EXCISION REPAIR PROTEIN ERCC-8"/>
    <property type="match status" value="1"/>
</dbReference>
<dbReference type="InterPro" id="IPR019775">
    <property type="entry name" value="WD40_repeat_CS"/>
</dbReference>
<keyword evidence="3" id="KW-0227">DNA damage</keyword>
<feature type="repeat" description="WD" evidence="5">
    <location>
        <begin position="191"/>
        <end position="226"/>
    </location>
</feature>
<dbReference type="EMBL" id="JBBPHU010000002">
    <property type="protein sequence ID" value="KAK7522202.1"/>
    <property type="molecule type" value="Genomic_DNA"/>
</dbReference>
<evidence type="ECO:0000256" key="1">
    <source>
        <dbReference type="ARBA" id="ARBA00022574"/>
    </source>
</evidence>
<protein>
    <submittedName>
        <fullName evidence="6">WD40-repeat-containing domain protein</fullName>
    </submittedName>
</protein>
<dbReference type="PROSITE" id="PS50082">
    <property type="entry name" value="WD_REPEATS_2"/>
    <property type="match status" value="3"/>
</dbReference>
<dbReference type="InterPro" id="IPR015943">
    <property type="entry name" value="WD40/YVTN_repeat-like_dom_sf"/>
</dbReference>
<reference evidence="6 7" key="1">
    <citation type="submission" date="2024-04" db="EMBL/GenBank/DDBJ databases">
        <title>Phyllosticta paracitricarpa is synonymous to the EU quarantine fungus P. citricarpa based on phylogenomic analyses.</title>
        <authorList>
            <consortium name="Lawrence Berkeley National Laboratory"/>
            <person name="Van Ingen-Buijs V.A."/>
            <person name="Van Westerhoven A.C."/>
            <person name="Haridas S."/>
            <person name="Skiadas P."/>
            <person name="Martin F."/>
            <person name="Groenewald J.Z."/>
            <person name="Crous P.W."/>
            <person name="Seidl M.F."/>
        </authorList>
    </citation>
    <scope>NUCLEOTIDE SEQUENCE [LARGE SCALE GENOMIC DNA]</scope>
    <source>
        <strain evidence="6 7">CBS 123371</strain>
    </source>
</reference>
<evidence type="ECO:0000256" key="4">
    <source>
        <dbReference type="ARBA" id="ARBA00023204"/>
    </source>
</evidence>
<organism evidence="6 7">
    <name type="scientific">Phyllosticta citriasiana</name>
    <dbReference type="NCBI Taxonomy" id="595635"/>
    <lineage>
        <taxon>Eukaryota</taxon>
        <taxon>Fungi</taxon>
        <taxon>Dikarya</taxon>
        <taxon>Ascomycota</taxon>
        <taxon>Pezizomycotina</taxon>
        <taxon>Dothideomycetes</taxon>
        <taxon>Dothideomycetes incertae sedis</taxon>
        <taxon>Botryosphaeriales</taxon>
        <taxon>Phyllostictaceae</taxon>
        <taxon>Phyllosticta</taxon>
    </lineage>
</organism>
<dbReference type="PRINTS" id="PR00320">
    <property type="entry name" value="GPROTEINBRPT"/>
</dbReference>
<accession>A0ABR1L033</accession>